<dbReference type="AlphaFoldDB" id="A0A7I9V6A9"/>
<reference evidence="2" key="1">
    <citation type="submission" date="2019-06" db="EMBL/GenBank/DDBJ databases">
        <title>Gordonia isolated from sludge of a wastewater treatment plant.</title>
        <authorList>
            <person name="Tamura T."/>
            <person name="Aoyama K."/>
            <person name="Kang Y."/>
            <person name="Saito S."/>
            <person name="Akiyama N."/>
            <person name="Yazawa K."/>
            <person name="Gonoi T."/>
            <person name="Mikami Y."/>
        </authorList>
    </citation>
    <scope>NUCLEOTIDE SEQUENCE [LARGE SCALE GENOMIC DNA]</scope>
    <source>
        <strain evidence="2">NBRC 107696</strain>
    </source>
</reference>
<protein>
    <recommendedName>
        <fullName evidence="3">NERD domain-containing protein</fullName>
    </recommendedName>
</protein>
<organism evidence="1 2">
    <name type="scientific">Gordonia spumicola</name>
    <dbReference type="NCBI Taxonomy" id="589161"/>
    <lineage>
        <taxon>Bacteria</taxon>
        <taxon>Bacillati</taxon>
        <taxon>Actinomycetota</taxon>
        <taxon>Actinomycetes</taxon>
        <taxon>Mycobacteriales</taxon>
        <taxon>Gordoniaceae</taxon>
        <taxon>Gordonia</taxon>
    </lineage>
</organism>
<evidence type="ECO:0008006" key="3">
    <source>
        <dbReference type="Google" id="ProtNLM"/>
    </source>
</evidence>
<dbReference type="EMBL" id="BJOV01000002">
    <property type="protein sequence ID" value="GEE00623.1"/>
    <property type="molecule type" value="Genomic_DNA"/>
</dbReference>
<keyword evidence="2" id="KW-1185">Reference proteome</keyword>
<name>A0A7I9V6A9_9ACTN</name>
<gene>
    <name evidence="1" type="ORF">nbrc107696_10690</name>
</gene>
<proteinExistence type="predicted"/>
<comment type="caution">
    <text evidence="1">The sequence shown here is derived from an EMBL/GenBank/DDBJ whole genome shotgun (WGS) entry which is preliminary data.</text>
</comment>
<sequence length="340" mass="37248">MDTMTVFLALLVTALVCALVASAVLVRRRVAKAAVAMHSREQYLLQAHQMRMGEAAGEFSRILAASQADHTAEISALKIAHQNELSEAEVARDVIRHRADLLQEKQDKLLAQGDRYSRDRIVSVCRELDRSAMVFSGVMFRPADSDVYAQIDHIVLVAGRIMIVENKYWDAVVLDGAAPREGALAHLLSEIEVSAVERGDLALRVARRGASIQLYAHGSTRSSESTSNKKFSRVTVSDVKERTPTTQVKVQAARLRSLFEAHDIACGWIDACVYYSHPNSYSHLRAHDQAVALVGSTSDLRGWLRASLSRRGSASVDMPAVAAILDGLSLDVSRSTETGR</sequence>
<accession>A0A7I9V6A9</accession>
<dbReference type="Proteomes" id="UP000444960">
    <property type="component" value="Unassembled WGS sequence"/>
</dbReference>
<evidence type="ECO:0000313" key="2">
    <source>
        <dbReference type="Proteomes" id="UP000444960"/>
    </source>
</evidence>
<evidence type="ECO:0000313" key="1">
    <source>
        <dbReference type="EMBL" id="GEE00623.1"/>
    </source>
</evidence>